<reference evidence="2 3" key="1">
    <citation type="journal article" date="2019" name="Int. J. Syst. Evol. Microbiol.">
        <title>The Global Catalogue of Microorganisms (GCM) 10K type strain sequencing project: providing services to taxonomists for standard genome sequencing and annotation.</title>
        <authorList>
            <consortium name="The Broad Institute Genomics Platform"/>
            <consortium name="The Broad Institute Genome Sequencing Center for Infectious Disease"/>
            <person name="Wu L."/>
            <person name="Ma J."/>
        </authorList>
    </citation>
    <scope>NUCLEOTIDE SEQUENCE [LARGE SCALE GENOMIC DNA]</scope>
    <source>
        <strain evidence="2 3">JCM 12774</strain>
    </source>
</reference>
<dbReference type="Gene3D" id="1.10.287.540">
    <property type="entry name" value="Helix hairpin bin"/>
    <property type="match status" value="1"/>
</dbReference>
<sequence length="132" mass="15077">MSEQLLQQIIQKLDRIENEQQAMKSDMGSMKSELGSMKSELGSMKSELGSLKETQALMQSQLSETNAIVRAIRDRQEETDSKLDALSMDVHKLHGELTHLKEGQERHERILEKLSLRSIEQETDISALRRAK</sequence>
<keyword evidence="3" id="KW-1185">Reference proteome</keyword>
<proteinExistence type="predicted"/>
<accession>A0ABN0YRX2</accession>
<keyword evidence="1" id="KW-0175">Coiled coil</keyword>
<dbReference type="Proteomes" id="UP001500340">
    <property type="component" value="Unassembled WGS sequence"/>
</dbReference>
<dbReference type="SUPFAM" id="SSF57997">
    <property type="entry name" value="Tropomyosin"/>
    <property type="match status" value="1"/>
</dbReference>
<protein>
    <submittedName>
        <fullName evidence="2">Uncharacterized protein</fullName>
    </submittedName>
</protein>
<comment type="caution">
    <text evidence="2">The sequence shown here is derived from an EMBL/GenBank/DDBJ whole genome shotgun (WGS) entry which is preliminary data.</text>
</comment>
<evidence type="ECO:0000256" key="1">
    <source>
        <dbReference type="SAM" id="Coils"/>
    </source>
</evidence>
<evidence type="ECO:0000313" key="2">
    <source>
        <dbReference type="EMBL" id="GAA0407833.1"/>
    </source>
</evidence>
<evidence type="ECO:0000313" key="3">
    <source>
        <dbReference type="Proteomes" id="UP001500340"/>
    </source>
</evidence>
<name>A0ABN0YRX2_9BACL</name>
<dbReference type="EMBL" id="BAAACX010000021">
    <property type="protein sequence ID" value="GAA0407833.1"/>
    <property type="molecule type" value="Genomic_DNA"/>
</dbReference>
<feature type="coiled-coil region" evidence="1">
    <location>
        <begin position="6"/>
        <end position="33"/>
    </location>
</feature>
<gene>
    <name evidence="2" type="ORF">GCM10008933_42470</name>
</gene>
<organism evidence="2 3">
    <name type="scientific">Paenibacillus motobuensis</name>
    <dbReference type="NCBI Taxonomy" id="295324"/>
    <lineage>
        <taxon>Bacteria</taxon>
        <taxon>Bacillati</taxon>
        <taxon>Bacillota</taxon>
        <taxon>Bacilli</taxon>
        <taxon>Bacillales</taxon>
        <taxon>Paenibacillaceae</taxon>
        <taxon>Paenibacillus</taxon>
    </lineage>
</organism>
<dbReference type="RefSeq" id="WP_343864698.1">
    <property type="nucleotide sequence ID" value="NZ_BAAACX010000021.1"/>
</dbReference>